<dbReference type="AlphaFoldDB" id="A0AAD9MP94"/>
<gene>
    <name evidence="1" type="ORF">QBZ16_000465</name>
</gene>
<comment type="caution">
    <text evidence="1">The sequence shown here is derived from an EMBL/GenBank/DDBJ whole genome shotgun (WGS) entry which is preliminary data.</text>
</comment>
<keyword evidence="2" id="KW-1185">Reference proteome</keyword>
<organism evidence="1 2">
    <name type="scientific">Prototheca wickerhamii</name>
    <dbReference type="NCBI Taxonomy" id="3111"/>
    <lineage>
        <taxon>Eukaryota</taxon>
        <taxon>Viridiplantae</taxon>
        <taxon>Chlorophyta</taxon>
        <taxon>core chlorophytes</taxon>
        <taxon>Trebouxiophyceae</taxon>
        <taxon>Chlorellales</taxon>
        <taxon>Chlorellaceae</taxon>
        <taxon>Prototheca</taxon>
    </lineage>
</organism>
<name>A0AAD9MP94_PROWI</name>
<proteinExistence type="predicted"/>
<accession>A0AAD9MP94</accession>
<dbReference type="Proteomes" id="UP001255856">
    <property type="component" value="Unassembled WGS sequence"/>
</dbReference>
<reference evidence="1" key="1">
    <citation type="submission" date="2021-01" db="EMBL/GenBank/DDBJ databases">
        <authorList>
            <person name="Eckstrom K.M.E."/>
        </authorList>
    </citation>
    <scope>NUCLEOTIDE SEQUENCE</scope>
    <source>
        <strain evidence="1">UVCC 0001</strain>
    </source>
</reference>
<evidence type="ECO:0000313" key="1">
    <source>
        <dbReference type="EMBL" id="KAK2080611.1"/>
    </source>
</evidence>
<evidence type="ECO:0000313" key="2">
    <source>
        <dbReference type="Proteomes" id="UP001255856"/>
    </source>
</evidence>
<dbReference type="EMBL" id="JASFZW010000001">
    <property type="protein sequence ID" value="KAK2080611.1"/>
    <property type="molecule type" value="Genomic_DNA"/>
</dbReference>
<sequence>MTREAPRKSWAEAGKEAWDGWVRSSSARGGAWEDVEAAAKKRWQATKDQTNESWDDALQAAHNLWNYGTTQPSWWDTVSESASCRWDDAKCWAGDAWGYVKKNVGPSEAEKARAAAHAAVDKTYDAARSEL</sequence>
<protein>
    <submittedName>
        <fullName evidence="1">Uncharacterized protein</fullName>
    </submittedName>
</protein>